<evidence type="ECO:0000256" key="3">
    <source>
        <dbReference type="ARBA" id="ARBA00023242"/>
    </source>
</evidence>
<evidence type="ECO:0000256" key="5">
    <source>
        <dbReference type="SAM" id="MobiDB-lite"/>
    </source>
</evidence>
<dbReference type="InterPro" id="IPR025712">
    <property type="entry name" value="Nup54_alpha-helical_dom"/>
</dbReference>
<feature type="region of interest" description="Disordered" evidence="5">
    <location>
        <begin position="1"/>
        <end position="21"/>
    </location>
</feature>
<dbReference type="Proteomes" id="UP001158576">
    <property type="component" value="Chromosome 1"/>
</dbReference>
<dbReference type="Gene3D" id="1.20.5.490">
    <property type="entry name" value="Single helix bin"/>
    <property type="match status" value="1"/>
</dbReference>
<gene>
    <name evidence="7" type="ORF">OKIOD_LOCUS9538</name>
</gene>
<keyword evidence="2" id="KW-0813">Transport</keyword>
<dbReference type="Pfam" id="PF13874">
    <property type="entry name" value="Nup54"/>
    <property type="match status" value="1"/>
</dbReference>
<proteinExistence type="predicted"/>
<feature type="domain" description="Nucleoporin Nup54 alpha-helical" evidence="6">
    <location>
        <begin position="346"/>
        <end position="482"/>
    </location>
</feature>
<accession>A0ABN7SKW3</accession>
<evidence type="ECO:0000313" key="7">
    <source>
        <dbReference type="EMBL" id="CAG5103440.1"/>
    </source>
</evidence>
<name>A0ABN7SKW3_OIKDI</name>
<protein>
    <submittedName>
        <fullName evidence="7">Oidioi.mRNA.OKI2018_I69.chr1.g773.t1.cds</fullName>
    </submittedName>
</protein>
<sequence length="551" mass="59028">MTFSFGNTSNSTSSFGTTSTFGNSNNKTGGSLFGNTATSSTGGSTFGTSTGGSLFGNTTTSSSSSGGLFGNKNSTGGSLFGNTTTSSSGGGLFGNTSTSTGGGLFGNTTTSSSGGGLFGNKSTTGTTGGLFGNTSSFGASAFSNNNQNNQNQNQQGQPSNQLLLTAKALSQPQLFGDERDQIIGKFNTVQANWGAGKAFYSKSGEAVELKPNNHFCCFKNVGYASLPTAKDSDGLVILTLKKKLGPGGVEKSTVSDAIHNAMGKNPAISVQVEGLRAIESEKTEATVFVKVQNNDGTSRVLGASELSNGLNQQNIKSQLTTALALEEITVRTTLSEETIKQICDKPPACIDPVIWKQAVANNPDPKKMIPVPILGFQALNGRLKLQEEMTQAHENRCDMLKKEIREAQERQANTKSKIQERKRKLLELSHKILEVIIAQEVQRKSGMAIQTEEEQLRAQLEALNNQIRAPQQFRGRLNELLSSIRMQYEGDHRPHFENVNANFDEGTMKAIQKHLGDQQKGIQHMVDKMKVAFEDLGIIEKGLLEDNHGRF</sequence>
<keyword evidence="8" id="KW-1185">Reference proteome</keyword>
<feature type="coiled-coil region" evidence="4">
    <location>
        <begin position="383"/>
        <end position="469"/>
    </location>
</feature>
<evidence type="ECO:0000256" key="4">
    <source>
        <dbReference type="SAM" id="Coils"/>
    </source>
</evidence>
<evidence type="ECO:0000256" key="1">
    <source>
        <dbReference type="ARBA" id="ARBA00004123"/>
    </source>
</evidence>
<organism evidence="7 8">
    <name type="scientific">Oikopleura dioica</name>
    <name type="common">Tunicate</name>
    <dbReference type="NCBI Taxonomy" id="34765"/>
    <lineage>
        <taxon>Eukaryota</taxon>
        <taxon>Metazoa</taxon>
        <taxon>Chordata</taxon>
        <taxon>Tunicata</taxon>
        <taxon>Appendicularia</taxon>
        <taxon>Copelata</taxon>
        <taxon>Oikopleuridae</taxon>
        <taxon>Oikopleura</taxon>
    </lineage>
</organism>
<dbReference type="EMBL" id="OU015566">
    <property type="protein sequence ID" value="CAG5103440.1"/>
    <property type="molecule type" value="Genomic_DNA"/>
</dbReference>
<dbReference type="InterPro" id="IPR025574">
    <property type="entry name" value="Nucleoporin_FG_rpt"/>
</dbReference>
<dbReference type="InterPro" id="IPR024864">
    <property type="entry name" value="Nup54/Nup57/Nup44"/>
</dbReference>
<evidence type="ECO:0000259" key="6">
    <source>
        <dbReference type="Pfam" id="PF13874"/>
    </source>
</evidence>
<evidence type="ECO:0000313" key="8">
    <source>
        <dbReference type="Proteomes" id="UP001158576"/>
    </source>
</evidence>
<dbReference type="PANTHER" id="PTHR13000">
    <property type="entry name" value="NUCLEOPORIN P54"/>
    <property type="match status" value="1"/>
</dbReference>
<comment type="subcellular location">
    <subcellularLocation>
        <location evidence="1">Nucleus</location>
    </subcellularLocation>
</comment>
<reference evidence="7 8" key="1">
    <citation type="submission" date="2021-04" db="EMBL/GenBank/DDBJ databases">
        <authorList>
            <person name="Bliznina A."/>
        </authorList>
    </citation>
    <scope>NUCLEOTIDE SEQUENCE [LARGE SCALE GENOMIC DNA]</scope>
</reference>
<dbReference type="PANTHER" id="PTHR13000:SF0">
    <property type="entry name" value="NUCLEOPORIN P54"/>
    <property type="match status" value="1"/>
</dbReference>
<keyword evidence="3" id="KW-0539">Nucleus</keyword>
<keyword evidence="4" id="KW-0175">Coiled coil</keyword>
<evidence type="ECO:0000256" key="2">
    <source>
        <dbReference type="ARBA" id="ARBA00022448"/>
    </source>
</evidence>
<dbReference type="Pfam" id="PF13634">
    <property type="entry name" value="Nucleoporin_FG"/>
    <property type="match status" value="1"/>
</dbReference>